<evidence type="ECO:0000313" key="2">
    <source>
        <dbReference type="Proteomes" id="UP000250299"/>
    </source>
</evidence>
<gene>
    <name evidence="1" type="ORF">DKY63_07385</name>
</gene>
<accession>A0A2Z4RFE0</accession>
<evidence type="ECO:0000313" key="1">
    <source>
        <dbReference type="EMBL" id="AWY39732.1"/>
    </source>
</evidence>
<reference evidence="1 2" key="1">
    <citation type="submission" date="2018-05" db="EMBL/GenBank/DDBJ databases">
        <title>Whole genome sequence of Pseudomonas putida JBC17.</title>
        <authorList>
            <person name="Lee Y.H."/>
            <person name="David K."/>
        </authorList>
    </citation>
    <scope>NUCLEOTIDE SEQUENCE [LARGE SCALE GENOMIC DNA]</scope>
    <source>
        <strain evidence="1 2">JBC17</strain>
    </source>
</reference>
<protein>
    <submittedName>
        <fullName evidence="1">Uncharacterized protein</fullName>
    </submittedName>
</protein>
<sequence length="138" mass="15605">MGIIRVCQERGLDSTPPHSGRLTLVSQYMSRNGQIHHSPVGASLLAMDVNDNAENLTPRGVFASIASRLAPTGDRCRPRVSSPADEKLIHSSCTTDIMVYHHTHRHFLPPYGAAHEFRNPQDRQLCRRNLHRRRQGHR</sequence>
<organism evidence="1 2">
    <name type="scientific">Pseudomonas putida</name>
    <name type="common">Arthrobacter siderocapsulatus</name>
    <dbReference type="NCBI Taxonomy" id="303"/>
    <lineage>
        <taxon>Bacteria</taxon>
        <taxon>Pseudomonadati</taxon>
        <taxon>Pseudomonadota</taxon>
        <taxon>Gammaproteobacteria</taxon>
        <taxon>Pseudomonadales</taxon>
        <taxon>Pseudomonadaceae</taxon>
        <taxon>Pseudomonas</taxon>
    </lineage>
</organism>
<name>A0A2Z4RFE0_PSEPU</name>
<dbReference type="EMBL" id="CP029693">
    <property type="protein sequence ID" value="AWY39732.1"/>
    <property type="molecule type" value="Genomic_DNA"/>
</dbReference>
<proteinExistence type="predicted"/>
<dbReference type="Proteomes" id="UP000250299">
    <property type="component" value="Chromosome"/>
</dbReference>
<dbReference type="AlphaFoldDB" id="A0A2Z4RFE0"/>